<dbReference type="Proteomes" id="UP001232584">
    <property type="component" value="Unassembled WGS sequence"/>
</dbReference>
<evidence type="ECO:0000313" key="2">
    <source>
        <dbReference type="EMBL" id="MDQ0555698.1"/>
    </source>
</evidence>
<dbReference type="SUPFAM" id="SSF81301">
    <property type="entry name" value="Nucleotidyltransferase"/>
    <property type="match status" value="1"/>
</dbReference>
<dbReference type="InterPro" id="IPR043519">
    <property type="entry name" value="NT_sf"/>
</dbReference>
<comment type="caution">
    <text evidence="2">The sequence shown here is derived from an EMBL/GenBank/DDBJ whole genome shotgun (WGS) entry which is preliminary data.</text>
</comment>
<dbReference type="PANTHER" id="PTHR43852:SF3">
    <property type="entry name" value="NUCLEOTIDYLTRANSFERASE"/>
    <property type="match status" value="1"/>
</dbReference>
<gene>
    <name evidence="2" type="ORF">QOZ92_000811</name>
</gene>
<feature type="domain" description="Polymerase beta nucleotidyltransferase" evidence="1">
    <location>
        <begin position="16"/>
        <end position="102"/>
    </location>
</feature>
<dbReference type="PANTHER" id="PTHR43852">
    <property type="entry name" value="NUCLEOTIDYLTRANSFERASE"/>
    <property type="match status" value="1"/>
</dbReference>
<keyword evidence="3" id="KW-1185">Reference proteome</keyword>
<dbReference type="RefSeq" id="WP_307503445.1">
    <property type="nucleotide sequence ID" value="NZ_BAAACE010000028.1"/>
</dbReference>
<dbReference type="Pfam" id="PF18765">
    <property type="entry name" value="Polbeta"/>
    <property type="match status" value="1"/>
</dbReference>
<dbReference type="Gene3D" id="3.30.460.10">
    <property type="entry name" value="Beta Polymerase, domain 2"/>
    <property type="match status" value="1"/>
</dbReference>
<proteinExistence type="predicted"/>
<sequence length="132" mass="15799">MRIIDEKIKKHIINLILNNSEMKIYAIYVFGSYGTSYERDDSDIDIAIITDKNLSISKRYKLKELLVNSLEREVDLSILYKHKSNLMMNVLSQGLLIYESNDYNVKFDEIYEDLEFDYYFMESYTEEINKYV</sequence>
<dbReference type="EMBL" id="JAUSWG010000003">
    <property type="protein sequence ID" value="MDQ0555698.1"/>
    <property type="molecule type" value="Genomic_DNA"/>
</dbReference>
<reference evidence="2 3" key="1">
    <citation type="submission" date="2023-07" db="EMBL/GenBank/DDBJ databases">
        <title>Genomic Encyclopedia of Type Strains, Phase IV (KMG-IV): sequencing the most valuable type-strain genomes for metagenomic binning, comparative biology and taxonomic classification.</title>
        <authorList>
            <person name="Goeker M."/>
        </authorList>
    </citation>
    <scope>NUCLEOTIDE SEQUENCE [LARGE SCALE GENOMIC DNA]</scope>
    <source>
        <strain evidence="2 3">DSM 15049</strain>
    </source>
</reference>
<evidence type="ECO:0000259" key="1">
    <source>
        <dbReference type="Pfam" id="PF18765"/>
    </source>
</evidence>
<name>A0ABU0MYM5_9FIRM</name>
<dbReference type="InterPro" id="IPR041633">
    <property type="entry name" value="Polbeta"/>
</dbReference>
<evidence type="ECO:0000313" key="3">
    <source>
        <dbReference type="Proteomes" id="UP001232584"/>
    </source>
</evidence>
<organism evidence="2 3">
    <name type="scientific">Paraclostridium ghonii</name>
    <dbReference type="NCBI Taxonomy" id="29358"/>
    <lineage>
        <taxon>Bacteria</taxon>
        <taxon>Bacillati</taxon>
        <taxon>Bacillota</taxon>
        <taxon>Clostridia</taxon>
        <taxon>Peptostreptococcales</taxon>
        <taxon>Peptostreptococcaceae</taxon>
        <taxon>Paraclostridium</taxon>
    </lineage>
</organism>
<dbReference type="NCBIfam" id="NF047752">
    <property type="entry name" value="MntA_antitoxin"/>
    <property type="match status" value="1"/>
</dbReference>
<accession>A0ABU0MYM5</accession>
<dbReference type="InterPro" id="IPR052930">
    <property type="entry name" value="TA_antitoxin_MntA"/>
</dbReference>
<protein>
    <submittedName>
        <fullName evidence="2">Nucleotidyltransferase</fullName>
    </submittedName>
</protein>